<protein>
    <submittedName>
        <fullName evidence="2">Uncharacterized protein</fullName>
    </submittedName>
</protein>
<dbReference type="Proteomes" id="UP001066276">
    <property type="component" value="Chromosome 5"/>
</dbReference>
<sequence length="78" mass="8897">MCARRGLGWGGRRWCARPRSQAEVRRGRSRRRSRCEAGVGGSPRSISTNDEQLNAASRFVVPNWLVNLTPTLLFDQRR</sequence>
<keyword evidence="3" id="KW-1185">Reference proteome</keyword>
<evidence type="ECO:0000313" key="3">
    <source>
        <dbReference type="Proteomes" id="UP001066276"/>
    </source>
</evidence>
<name>A0AAV7S078_PLEWA</name>
<accession>A0AAV7S078</accession>
<organism evidence="2 3">
    <name type="scientific">Pleurodeles waltl</name>
    <name type="common">Iberian ribbed newt</name>
    <dbReference type="NCBI Taxonomy" id="8319"/>
    <lineage>
        <taxon>Eukaryota</taxon>
        <taxon>Metazoa</taxon>
        <taxon>Chordata</taxon>
        <taxon>Craniata</taxon>
        <taxon>Vertebrata</taxon>
        <taxon>Euteleostomi</taxon>
        <taxon>Amphibia</taxon>
        <taxon>Batrachia</taxon>
        <taxon>Caudata</taxon>
        <taxon>Salamandroidea</taxon>
        <taxon>Salamandridae</taxon>
        <taxon>Pleurodelinae</taxon>
        <taxon>Pleurodeles</taxon>
    </lineage>
</organism>
<dbReference type="AlphaFoldDB" id="A0AAV7S078"/>
<gene>
    <name evidence="2" type="ORF">NDU88_011117</name>
</gene>
<feature type="region of interest" description="Disordered" evidence="1">
    <location>
        <begin position="25"/>
        <end position="50"/>
    </location>
</feature>
<comment type="caution">
    <text evidence="2">The sequence shown here is derived from an EMBL/GenBank/DDBJ whole genome shotgun (WGS) entry which is preliminary data.</text>
</comment>
<evidence type="ECO:0000313" key="2">
    <source>
        <dbReference type="EMBL" id="KAJ1158429.1"/>
    </source>
</evidence>
<dbReference type="EMBL" id="JANPWB010000009">
    <property type="protein sequence ID" value="KAJ1158429.1"/>
    <property type="molecule type" value="Genomic_DNA"/>
</dbReference>
<proteinExistence type="predicted"/>
<evidence type="ECO:0000256" key="1">
    <source>
        <dbReference type="SAM" id="MobiDB-lite"/>
    </source>
</evidence>
<reference evidence="2" key="1">
    <citation type="journal article" date="2022" name="bioRxiv">
        <title>Sequencing and chromosome-scale assembly of the giantPleurodeles waltlgenome.</title>
        <authorList>
            <person name="Brown T."/>
            <person name="Elewa A."/>
            <person name="Iarovenko S."/>
            <person name="Subramanian E."/>
            <person name="Araus A.J."/>
            <person name="Petzold A."/>
            <person name="Susuki M."/>
            <person name="Suzuki K.-i.T."/>
            <person name="Hayashi T."/>
            <person name="Toyoda A."/>
            <person name="Oliveira C."/>
            <person name="Osipova E."/>
            <person name="Leigh N.D."/>
            <person name="Simon A."/>
            <person name="Yun M.H."/>
        </authorList>
    </citation>
    <scope>NUCLEOTIDE SEQUENCE</scope>
    <source>
        <strain evidence="2">20211129_DDA</strain>
        <tissue evidence="2">Liver</tissue>
    </source>
</reference>